<name>A0A7S3JE21_9SPIT</name>
<reference evidence="1" key="1">
    <citation type="submission" date="2021-01" db="EMBL/GenBank/DDBJ databases">
        <authorList>
            <person name="Corre E."/>
            <person name="Pelletier E."/>
            <person name="Niang G."/>
            <person name="Scheremetjew M."/>
            <person name="Finn R."/>
            <person name="Kale V."/>
            <person name="Holt S."/>
            <person name="Cochrane G."/>
            <person name="Meng A."/>
            <person name="Brown T."/>
            <person name="Cohen L."/>
        </authorList>
    </citation>
    <scope>NUCLEOTIDE SEQUENCE</scope>
    <source>
        <strain evidence="1">FSP1.4</strain>
    </source>
</reference>
<dbReference type="EMBL" id="HBII01022912">
    <property type="protein sequence ID" value="CAE0350596.1"/>
    <property type="molecule type" value="Transcribed_RNA"/>
</dbReference>
<organism evidence="1">
    <name type="scientific">Euplotes harpa</name>
    <dbReference type="NCBI Taxonomy" id="151035"/>
    <lineage>
        <taxon>Eukaryota</taxon>
        <taxon>Sar</taxon>
        <taxon>Alveolata</taxon>
        <taxon>Ciliophora</taxon>
        <taxon>Intramacronucleata</taxon>
        <taxon>Spirotrichea</taxon>
        <taxon>Hypotrichia</taxon>
        <taxon>Euplotida</taxon>
        <taxon>Euplotidae</taxon>
        <taxon>Euplotes</taxon>
    </lineage>
</organism>
<protein>
    <submittedName>
        <fullName evidence="1">Uncharacterized protein</fullName>
    </submittedName>
</protein>
<proteinExistence type="predicted"/>
<gene>
    <name evidence="1" type="ORF">EHAR0213_LOCUS9510</name>
</gene>
<sequence>MNHLVKQKLGIITTDPRIKDEEAKIDHEGLKQKQKVRLYNVYIEKLLKIVLNYSRPVSQINENVALQPVTKEEILSDLLSIHGVKVAPENLSMSQDLENIGDSYLNARFFSTHFDRDFSFTFVVRIMKRK</sequence>
<dbReference type="AlphaFoldDB" id="A0A7S3JE21"/>
<evidence type="ECO:0000313" key="1">
    <source>
        <dbReference type="EMBL" id="CAE0350596.1"/>
    </source>
</evidence>
<accession>A0A7S3JE21</accession>